<keyword evidence="7" id="KW-0732">Signal</keyword>
<dbReference type="GO" id="GO:0004185">
    <property type="term" value="F:serine-type carboxypeptidase activity"/>
    <property type="evidence" value="ECO:0007669"/>
    <property type="project" value="UniProtKB-EC"/>
</dbReference>
<dbReference type="PANTHER" id="PTHR11802">
    <property type="entry name" value="SERINE PROTEASE FAMILY S10 SERINE CARBOXYPEPTIDASE"/>
    <property type="match status" value="1"/>
</dbReference>
<reference evidence="8 9" key="1">
    <citation type="submission" date="2019-07" db="EMBL/GenBank/DDBJ databases">
        <title>Rhodotorula toruloides NBRC10032 genome sequencing.</title>
        <authorList>
            <person name="Shida Y."/>
            <person name="Takaku H."/>
            <person name="Ogasawara W."/>
            <person name="Mori K."/>
        </authorList>
    </citation>
    <scope>NUCLEOTIDE SEQUENCE [LARGE SCALE GENOMIC DNA]</scope>
    <source>
        <strain evidence="8 9">NBRC10032</strain>
    </source>
</reference>
<evidence type="ECO:0000256" key="6">
    <source>
        <dbReference type="ARBA" id="ARBA00023180"/>
    </source>
</evidence>
<keyword evidence="4" id="KW-0645">Protease</keyword>
<evidence type="ECO:0000256" key="5">
    <source>
        <dbReference type="ARBA" id="ARBA00022801"/>
    </source>
</evidence>
<feature type="signal peptide" evidence="7">
    <location>
        <begin position="1"/>
        <end position="20"/>
    </location>
</feature>
<accession>A0A511KA92</accession>
<evidence type="ECO:0000256" key="3">
    <source>
        <dbReference type="ARBA" id="ARBA00022645"/>
    </source>
</evidence>
<dbReference type="GO" id="GO:0006508">
    <property type="term" value="P:proteolysis"/>
    <property type="evidence" value="ECO:0007669"/>
    <property type="project" value="UniProtKB-KW"/>
</dbReference>
<proteinExistence type="inferred from homology"/>
<evidence type="ECO:0000256" key="2">
    <source>
        <dbReference type="ARBA" id="ARBA00012446"/>
    </source>
</evidence>
<keyword evidence="5" id="KW-0378">Hydrolase</keyword>
<evidence type="ECO:0000313" key="8">
    <source>
        <dbReference type="EMBL" id="GEM06876.1"/>
    </source>
</evidence>
<protein>
    <recommendedName>
        <fullName evidence="2">carboxypeptidase C</fullName>
        <ecNumber evidence="2">3.4.16.5</ecNumber>
    </recommendedName>
</protein>
<dbReference type="EMBL" id="BJWK01000002">
    <property type="protein sequence ID" value="GEM06876.1"/>
    <property type="molecule type" value="Genomic_DNA"/>
</dbReference>
<feature type="chain" id="PRO_5021960485" description="carboxypeptidase C" evidence="7">
    <location>
        <begin position="21"/>
        <end position="528"/>
    </location>
</feature>
<evidence type="ECO:0000256" key="4">
    <source>
        <dbReference type="ARBA" id="ARBA00022670"/>
    </source>
</evidence>
<dbReference type="InterPro" id="IPR029058">
    <property type="entry name" value="AB_hydrolase_fold"/>
</dbReference>
<evidence type="ECO:0000313" key="9">
    <source>
        <dbReference type="Proteomes" id="UP000321518"/>
    </source>
</evidence>
<dbReference type="GO" id="GO:0000324">
    <property type="term" value="C:fungal-type vacuole"/>
    <property type="evidence" value="ECO:0007669"/>
    <property type="project" value="TreeGrafter"/>
</dbReference>
<evidence type="ECO:0000256" key="7">
    <source>
        <dbReference type="SAM" id="SignalP"/>
    </source>
</evidence>
<evidence type="ECO:0000256" key="1">
    <source>
        <dbReference type="ARBA" id="ARBA00009431"/>
    </source>
</evidence>
<keyword evidence="3" id="KW-0121">Carboxypeptidase</keyword>
<gene>
    <name evidence="8" type="ORF">Rt10032_c02g0893</name>
</gene>
<dbReference type="AlphaFoldDB" id="A0A511KA92"/>
<dbReference type="Gene3D" id="3.40.50.1820">
    <property type="entry name" value="alpha/beta hydrolase"/>
    <property type="match status" value="1"/>
</dbReference>
<dbReference type="PRINTS" id="PR00724">
    <property type="entry name" value="CRBOXYPTASEC"/>
</dbReference>
<dbReference type="PANTHER" id="PTHR11802:SF113">
    <property type="entry name" value="SERINE CARBOXYPEPTIDASE CTSA-4.1"/>
    <property type="match status" value="1"/>
</dbReference>
<dbReference type="Proteomes" id="UP000321518">
    <property type="component" value="Unassembled WGS sequence"/>
</dbReference>
<dbReference type="EC" id="3.4.16.5" evidence="2"/>
<keyword evidence="6" id="KW-0325">Glycoprotein</keyword>
<comment type="similarity">
    <text evidence="1">Belongs to the peptidase S10 family.</text>
</comment>
<dbReference type="OrthoDB" id="443318at2759"/>
<dbReference type="InterPro" id="IPR001563">
    <property type="entry name" value="Peptidase_S10"/>
</dbReference>
<sequence>MRPHLRPALIALTLAHLAPALPQLRQDQTVFSLPTLQLDNPLGPPANHSVHALAALPSHRVRLHSPRNLCDPSVGQTSGYLDTARGHHFFFWQFDSRNDPKNDPIVLWLVDRPFRELGPCRIQPQGKDPVFNPYSWTNNASVIFLDQPVGVGFSYGDKGDRGIYSTEAAALDVYAFLQIFFETFADKFGNSEFFIAGESFGGRYIPVFADYILKQNLVAESKGLRHINLVSVMIGNGFTNPITQYASYYPTVCTNQTGYGPYVSKRECRKMKEALPRCQSLVRACWDDPHNSALCVSASVYCETRLTSPYFATGRSSYDMTKFGEYEEEKWIAEWLNREDNRHELGVDLDQHGHGIKKFKGCSGKVFNHFEATGDGVKPSHPHVSSLLNANISVLLYVGTKDFICNWWGNNEWALELEWVGAGEYRRESLRSWFATAESEGKRERAGVYRQAGGFASTTQHHDSTARPSQPATALLAPLAFLHRISSLLTYSCLPPAQVPYDKPREALALFNRWVFERKVGFSHGLLQ</sequence>
<comment type="caution">
    <text evidence="8">The sequence shown here is derived from an EMBL/GenBank/DDBJ whole genome shotgun (WGS) entry which is preliminary data.</text>
</comment>
<organism evidence="8 9">
    <name type="scientific">Rhodotorula toruloides</name>
    <name type="common">Yeast</name>
    <name type="synonym">Rhodosporidium toruloides</name>
    <dbReference type="NCBI Taxonomy" id="5286"/>
    <lineage>
        <taxon>Eukaryota</taxon>
        <taxon>Fungi</taxon>
        <taxon>Dikarya</taxon>
        <taxon>Basidiomycota</taxon>
        <taxon>Pucciniomycotina</taxon>
        <taxon>Microbotryomycetes</taxon>
        <taxon>Sporidiobolales</taxon>
        <taxon>Sporidiobolaceae</taxon>
        <taxon>Rhodotorula</taxon>
    </lineage>
</organism>
<dbReference type="SUPFAM" id="SSF53474">
    <property type="entry name" value="alpha/beta-Hydrolases"/>
    <property type="match status" value="1"/>
</dbReference>
<dbReference type="Pfam" id="PF00450">
    <property type="entry name" value="Peptidase_S10"/>
    <property type="match status" value="1"/>
</dbReference>
<name>A0A511KA92_RHOTO</name>
<dbReference type="Gene3D" id="1.10.287.410">
    <property type="match status" value="1"/>
</dbReference>